<evidence type="ECO:0000313" key="2">
    <source>
        <dbReference type="EMBL" id="KAJ3124574.1"/>
    </source>
</evidence>
<reference evidence="2" key="1">
    <citation type="submission" date="2020-05" db="EMBL/GenBank/DDBJ databases">
        <title>Phylogenomic resolution of chytrid fungi.</title>
        <authorList>
            <person name="Stajich J.E."/>
            <person name="Amses K."/>
            <person name="Simmons R."/>
            <person name="Seto K."/>
            <person name="Myers J."/>
            <person name="Bonds A."/>
            <person name="Quandt C.A."/>
            <person name="Barry K."/>
            <person name="Liu P."/>
            <person name="Grigoriev I."/>
            <person name="Longcore J.E."/>
            <person name="James T.Y."/>
        </authorList>
    </citation>
    <scope>NUCLEOTIDE SEQUENCE</scope>
    <source>
        <strain evidence="2">JEL0513</strain>
    </source>
</reference>
<dbReference type="EMBL" id="JADGJH010000663">
    <property type="protein sequence ID" value="KAJ3124574.1"/>
    <property type="molecule type" value="Genomic_DNA"/>
</dbReference>
<dbReference type="InterPro" id="IPR001214">
    <property type="entry name" value="SET_dom"/>
</dbReference>
<organism evidence="2 3">
    <name type="scientific">Physocladia obscura</name>
    <dbReference type="NCBI Taxonomy" id="109957"/>
    <lineage>
        <taxon>Eukaryota</taxon>
        <taxon>Fungi</taxon>
        <taxon>Fungi incertae sedis</taxon>
        <taxon>Chytridiomycota</taxon>
        <taxon>Chytridiomycota incertae sedis</taxon>
        <taxon>Chytridiomycetes</taxon>
        <taxon>Chytridiales</taxon>
        <taxon>Chytriomycetaceae</taxon>
        <taxon>Physocladia</taxon>
    </lineage>
</organism>
<feature type="domain" description="SET" evidence="1">
    <location>
        <begin position="77"/>
        <end position="238"/>
    </location>
</feature>
<evidence type="ECO:0000313" key="3">
    <source>
        <dbReference type="Proteomes" id="UP001211907"/>
    </source>
</evidence>
<comment type="caution">
    <text evidence="2">The sequence shown here is derived from an EMBL/GenBank/DDBJ whole genome shotgun (WGS) entry which is preliminary data.</text>
</comment>
<dbReference type="Proteomes" id="UP001211907">
    <property type="component" value="Unassembled WGS sequence"/>
</dbReference>
<sequence length="256" mass="28121">MEPFDVLSSNLSAVPVSVQASPFPLPANWPADIKFIIDYVFSPQLNLVRLPAVSIEHAAKFNLRMLLPKPYASPFALIVRINNSKHPANGQNGLFAITDIPPNTHIVDYVGEIISADSEQVKTSDYVLDFGGGGEGVSLEAADGREIRLAVDGAVVGNEGRMVNDFRGVPAEPDYSKRSFNKKKSATAAEFAHFANKSKANVEFRSYVNAKTREMRMGLFCCEAKGIRKGQELLISYGKGYWASRGLDLSEMYQKQ</sequence>
<gene>
    <name evidence="2" type="ORF">HK100_011187</name>
</gene>
<dbReference type="InterPro" id="IPR046341">
    <property type="entry name" value="SET_dom_sf"/>
</dbReference>
<dbReference type="Pfam" id="PF00856">
    <property type="entry name" value="SET"/>
    <property type="match status" value="1"/>
</dbReference>
<dbReference type="SMART" id="SM00317">
    <property type="entry name" value="SET"/>
    <property type="match status" value="1"/>
</dbReference>
<dbReference type="AlphaFoldDB" id="A0AAD5XDF0"/>
<accession>A0AAD5XDF0</accession>
<name>A0AAD5XDF0_9FUNG</name>
<dbReference type="SUPFAM" id="SSF82199">
    <property type="entry name" value="SET domain"/>
    <property type="match status" value="1"/>
</dbReference>
<dbReference type="PROSITE" id="PS50280">
    <property type="entry name" value="SET"/>
    <property type="match status" value="1"/>
</dbReference>
<proteinExistence type="predicted"/>
<keyword evidence="3" id="KW-1185">Reference proteome</keyword>
<dbReference type="Gene3D" id="2.170.270.10">
    <property type="entry name" value="SET domain"/>
    <property type="match status" value="1"/>
</dbReference>
<protein>
    <recommendedName>
        <fullName evidence="1">SET domain-containing protein</fullName>
    </recommendedName>
</protein>
<evidence type="ECO:0000259" key="1">
    <source>
        <dbReference type="PROSITE" id="PS50280"/>
    </source>
</evidence>